<evidence type="ECO:0000256" key="1">
    <source>
        <dbReference type="SAM" id="MobiDB-lite"/>
    </source>
</evidence>
<reference evidence="2 3" key="1">
    <citation type="submission" date="2013-12" db="EMBL/GenBank/DDBJ databases">
        <authorList>
            <consortium name="DOE Joint Genome Institute"/>
            <person name="Muyzer G."/>
            <person name="Huntemann M."/>
            <person name="Han J."/>
            <person name="Chen A."/>
            <person name="Kyrpides N."/>
            <person name="Mavromatis K."/>
            <person name="Markowitz V."/>
            <person name="Palaniappan K."/>
            <person name="Ivanova N."/>
            <person name="Schaumberg A."/>
            <person name="Pati A."/>
            <person name="Liolios K."/>
            <person name="Nordberg H.P."/>
            <person name="Cantor M.N."/>
            <person name="Hua S.X."/>
            <person name="Woyke T."/>
        </authorList>
    </citation>
    <scope>NUCLEOTIDE SEQUENCE [LARGE SCALE GENOMIC DNA]</scope>
    <source>
        <strain evidence="2 3">ARh 1</strain>
    </source>
</reference>
<gene>
    <name evidence="2" type="ORF">THITH_10945</name>
</gene>
<keyword evidence="3" id="KW-1185">Reference proteome</keyword>
<feature type="compositionally biased region" description="Basic and acidic residues" evidence="1">
    <location>
        <begin position="110"/>
        <end position="122"/>
    </location>
</feature>
<dbReference type="AlphaFoldDB" id="W0DTI4"/>
<proteinExistence type="predicted"/>
<dbReference type="KEGG" id="tti:THITH_10945"/>
<dbReference type="EMBL" id="CP007029">
    <property type="protein sequence ID" value="AHF00161.1"/>
    <property type="molecule type" value="Genomic_DNA"/>
</dbReference>
<feature type="region of interest" description="Disordered" evidence="1">
    <location>
        <begin position="91"/>
        <end position="135"/>
    </location>
</feature>
<organism evidence="2 3">
    <name type="scientific">Thioalkalivibrio paradoxus ARh 1</name>
    <dbReference type="NCBI Taxonomy" id="713585"/>
    <lineage>
        <taxon>Bacteria</taxon>
        <taxon>Pseudomonadati</taxon>
        <taxon>Pseudomonadota</taxon>
        <taxon>Gammaproteobacteria</taxon>
        <taxon>Chromatiales</taxon>
        <taxon>Ectothiorhodospiraceae</taxon>
        <taxon>Thioalkalivibrio</taxon>
    </lineage>
</organism>
<protein>
    <submittedName>
        <fullName evidence="2">Uncharacterized protein</fullName>
    </submittedName>
</protein>
<dbReference type="HOGENOM" id="CLU_1884855_0_0_6"/>
<sequence length="135" mass="15201">MSRWKGSIHELLTEEQLKTIEESLADAPAGLCVDKRGLPLNRYPGMLSDLDRSSADGYKVVASERPVTEQGMILISTAPIPEIRNALLRIRTDDDHQQRISGRATGSRPGQREEDLQQKTEFHFCVFEPEATQPR</sequence>
<dbReference type="Proteomes" id="UP000005289">
    <property type="component" value="Chromosome"/>
</dbReference>
<evidence type="ECO:0000313" key="3">
    <source>
        <dbReference type="Proteomes" id="UP000005289"/>
    </source>
</evidence>
<accession>W0DTI4</accession>
<dbReference type="STRING" id="713585.THITH_10945"/>
<name>W0DTI4_9GAMM</name>
<evidence type="ECO:0000313" key="2">
    <source>
        <dbReference type="EMBL" id="AHF00161.1"/>
    </source>
</evidence>
<dbReference type="RefSeq" id="WP_006748123.1">
    <property type="nucleotide sequence ID" value="NZ_CP007029.1"/>
</dbReference>
<dbReference type="OrthoDB" id="9829723at2"/>